<dbReference type="AlphaFoldDB" id="A0A921EQ00"/>
<proteinExistence type="inferred from homology"/>
<keyword evidence="8" id="KW-0791">Threonine biosynthesis</keyword>
<sequence length="489" mass="53220">MRYVSTRDTQGLPGKQFCDILLEGLAADGGLYLPETYPTVSPETLDQWRTLLTDEGYAALAFEVIRLFVDDIPDDDLRGIITRAYSPAKFSDPAVVPVTQLSDGLWLAHLSNGPSAAFKDMAMQLLGELFAYELGRRGETITIVGATSGDTGSSAEYALRGKPGVRVFMLSPKGRMTAFQQAQMFSIDDPAIVNVAVDGVFDDCQDLVKELNNDPEFKAAHKLGAVNSINWARLMAQVVYYFAAWLQVSDGEPISFAVPSGNFGNVAAGHIARQMGLPIHRLIVATNENNVLEEFFRTGHYRVRGAAETLATSSPSMDISKASNFERFIYDLVGRDAARVRELFVEGLRDGEFSLADTPEFVGQLERFGFVSGTSTHADRLHQIRRVYEADGYTLDPHTADGVEVALGLAGGAAPGAVGIEDDRPEVVSGPIVVLETALPIKFADTIVEAIGMVPPRPARFEGIEDLPRHVVEIPNDADALRQLIEQRA</sequence>
<keyword evidence="10 16" id="KW-0456">Lyase</keyword>
<comment type="catalytic activity">
    <reaction evidence="11">
        <text>O-phospho-L-homoserine + H2O = L-threonine + phosphate</text>
        <dbReference type="Rhea" id="RHEA:10840"/>
        <dbReference type="ChEBI" id="CHEBI:15377"/>
        <dbReference type="ChEBI" id="CHEBI:43474"/>
        <dbReference type="ChEBI" id="CHEBI:57590"/>
        <dbReference type="ChEBI" id="CHEBI:57926"/>
        <dbReference type="EC" id="4.2.3.1"/>
    </reaction>
</comment>
<dbReference type="InterPro" id="IPR029144">
    <property type="entry name" value="Thr_synth_N"/>
</dbReference>
<evidence type="ECO:0000256" key="8">
    <source>
        <dbReference type="ARBA" id="ARBA00022697"/>
    </source>
</evidence>
<evidence type="ECO:0000256" key="6">
    <source>
        <dbReference type="ARBA" id="ARBA00018679"/>
    </source>
</evidence>
<dbReference type="NCBIfam" id="TIGR00260">
    <property type="entry name" value="thrC"/>
    <property type="match status" value="1"/>
</dbReference>
<dbReference type="GO" id="GO:0004795">
    <property type="term" value="F:threonine synthase activity"/>
    <property type="evidence" value="ECO:0007669"/>
    <property type="project" value="UniProtKB-UniRule"/>
</dbReference>
<reference evidence="16" key="1">
    <citation type="journal article" date="2021" name="PeerJ">
        <title>Extensive microbial diversity within the chicken gut microbiome revealed by metagenomics and culture.</title>
        <authorList>
            <person name="Gilroy R."/>
            <person name="Ravi A."/>
            <person name="Getino M."/>
            <person name="Pursley I."/>
            <person name="Horton D.L."/>
            <person name="Alikhan N.F."/>
            <person name="Baker D."/>
            <person name="Gharbi K."/>
            <person name="Hall N."/>
            <person name="Watson M."/>
            <person name="Adriaenssens E.M."/>
            <person name="Foster-Nyarko E."/>
            <person name="Jarju S."/>
            <person name="Secka A."/>
            <person name="Antonio M."/>
            <person name="Oren A."/>
            <person name="Chaudhuri R.R."/>
            <person name="La Ragione R."/>
            <person name="Hildebrand F."/>
            <person name="Pallen M.J."/>
        </authorList>
    </citation>
    <scope>NUCLEOTIDE SEQUENCE</scope>
    <source>
        <strain evidence="16">ChiGjej3B3-7470</strain>
    </source>
</reference>
<dbReference type="Pfam" id="PF14821">
    <property type="entry name" value="Thr_synth_N"/>
    <property type="match status" value="1"/>
</dbReference>
<keyword evidence="7" id="KW-0028">Amino-acid biosynthesis</keyword>
<comment type="function">
    <text evidence="2">Catalyzes the gamma-elimination of phosphate from L-phosphohomoserine and the beta-addition of water to produce L-threonine.</text>
</comment>
<evidence type="ECO:0000259" key="15">
    <source>
        <dbReference type="Pfam" id="PF14821"/>
    </source>
</evidence>
<dbReference type="SUPFAM" id="SSF53686">
    <property type="entry name" value="Tryptophan synthase beta subunit-like PLP-dependent enzymes"/>
    <property type="match status" value="1"/>
</dbReference>
<dbReference type="Proteomes" id="UP000712713">
    <property type="component" value="Unassembled WGS sequence"/>
</dbReference>
<dbReference type="GO" id="GO:0030170">
    <property type="term" value="F:pyridoxal phosphate binding"/>
    <property type="evidence" value="ECO:0007669"/>
    <property type="project" value="InterPro"/>
</dbReference>
<evidence type="ECO:0000256" key="11">
    <source>
        <dbReference type="ARBA" id="ARBA00049144"/>
    </source>
</evidence>
<dbReference type="GO" id="GO:0009088">
    <property type="term" value="P:threonine biosynthetic process"/>
    <property type="evidence" value="ECO:0007669"/>
    <property type="project" value="UniProtKB-UniRule"/>
</dbReference>
<dbReference type="InterPro" id="IPR000634">
    <property type="entry name" value="Ser/Thr_deHydtase_PyrdxlP-BS"/>
</dbReference>
<accession>A0A921EQ00</accession>
<comment type="caution">
    <text evidence="16">The sequence shown here is derived from an EMBL/GenBank/DDBJ whole genome shotgun (WGS) entry which is preliminary data.</text>
</comment>
<evidence type="ECO:0000256" key="10">
    <source>
        <dbReference type="ARBA" id="ARBA00023239"/>
    </source>
</evidence>
<comment type="similarity">
    <text evidence="4">Belongs to the threonine synthase family.</text>
</comment>
<evidence type="ECO:0000256" key="12">
    <source>
        <dbReference type="NCBIfam" id="TIGR00260"/>
    </source>
</evidence>
<evidence type="ECO:0000259" key="14">
    <source>
        <dbReference type="Pfam" id="PF00291"/>
    </source>
</evidence>
<dbReference type="Pfam" id="PF00291">
    <property type="entry name" value="PALP"/>
    <property type="match status" value="1"/>
</dbReference>
<feature type="domain" description="Tryptophan synthase beta chain-like PALP" evidence="14">
    <location>
        <begin position="103"/>
        <end position="317"/>
    </location>
</feature>
<gene>
    <name evidence="16" type="primary">thrC</name>
    <name evidence="16" type="ORF">K8V15_06285</name>
</gene>
<dbReference type="InterPro" id="IPR037158">
    <property type="entry name" value="Thr_synth_N_sf"/>
</dbReference>
<evidence type="ECO:0000256" key="5">
    <source>
        <dbReference type="ARBA" id="ARBA00013028"/>
    </source>
</evidence>
<dbReference type="InterPro" id="IPR004450">
    <property type="entry name" value="Thr_synthase-like"/>
</dbReference>
<evidence type="ECO:0000256" key="9">
    <source>
        <dbReference type="ARBA" id="ARBA00022898"/>
    </source>
</evidence>
<name>A0A921EQ00_9ACTN</name>
<dbReference type="CDD" id="cd01560">
    <property type="entry name" value="Thr-synth_2"/>
    <property type="match status" value="1"/>
</dbReference>
<dbReference type="PROSITE" id="PS00165">
    <property type="entry name" value="DEHYDRATASE_SER_THR"/>
    <property type="match status" value="1"/>
</dbReference>
<dbReference type="PANTHER" id="PTHR42690:SF1">
    <property type="entry name" value="THREONINE SYNTHASE-LIKE 2"/>
    <property type="match status" value="1"/>
</dbReference>
<dbReference type="PANTHER" id="PTHR42690">
    <property type="entry name" value="THREONINE SYNTHASE FAMILY MEMBER"/>
    <property type="match status" value="1"/>
</dbReference>
<evidence type="ECO:0000313" key="17">
    <source>
        <dbReference type="Proteomes" id="UP000712713"/>
    </source>
</evidence>
<evidence type="ECO:0000256" key="13">
    <source>
        <dbReference type="PIRSR" id="PIRSR604450-51"/>
    </source>
</evidence>
<evidence type="ECO:0000256" key="4">
    <source>
        <dbReference type="ARBA" id="ARBA00005517"/>
    </source>
</evidence>
<feature type="domain" description="Threonine synthase N-terminal" evidence="15">
    <location>
        <begin position="2"/>
        <end position="85"/>
    </location>
</feature>
<dbReference type="InterPro" id="IPR051166">
    <property type="entry name" value="Threonine_Synthase"/>
</dbReference>
<reference evidence="16" key="2">
    <citation type="submission" date="2021-09" db="EMBL/GenBank/DDBJ databases">
        <authorList>
            <person name="Gilroy R."/>
        </authorList>
    </citation>
    <scope>NUCLEOTIDE SEQUENCE</scope>
    <source>
        <strain evidence="16">ChiGjej3B3-7470</strain>
    </source>
</reference>
<evidence type="ECO:0000313" key="16">
    <source>
        <dbReference type="EMBL" id="HJE51570.1"/>
    </source>
</evidence>
<dbReference type="EC" id="4.2.3.1" evidence="5 12"/>
<evidence type="ECO:0000256" key="2">
    <source>
        <dbReference type="ARBA" id="ARBA00003648"/>
    </source>
</evidence>
<dbReference type="InterPro" id="IPR036052">
    <property type="entry name" value="TrpB-like_PALP_sf"/>
</dbReference>
<dbReference type="Gene3D" id="3.90.1380.10">
    <property type="entry name" value="Threonine synthase, N-terminal domain"/>
    <property type="match status" value="1"/>
</dbReference>
<dbReference type="EMBL" id="DYZF01000159">
    <property type="protein sequence ID" value="HJE51570.1"/>
    <property type="molecule type" value="Genomic_DNA"/>
</dbReference>
<feature type="modified residue" description="N6-(pyridoxal phosphate)lysine" evidence="13">
    <location>
        <position position="119"/>
    </location>
</feature>
<dbReference type="Gene3D" id="3.40.50.1100">
    <property type="match status" value="2"/>
</dbReference>
<evidence type="ECO:0000256" key="7">
    <source>
        <dbReference type="ARBA" id="ARBA00022605"/>
    </source>
</evidence>
<evidence type="ECO:0000256" key="1">
    <source>
        <dbReference type="ARBA" id="ARBA00001933"/>
    </source>
</evidence>
<dbReference type="InterPro" id="IPR001926">
    <property type="entry name" value="TrpB-like_PALP"/>
</dbReference>
<comment type="cofactor">
    <cofactor evidence="1 13">
        <name>pyridoxal 5'-phosphate</name>
        <dbReference type="ChEBI" id="CHEBI:597326"/>
    </cofactor>
</comment>
<organism evidence="16 17">
    <name type="scientific">Tessaracoccus flavescens</name>
    <dbReference type="NCBI Taxonomy" id="399497"/>
    <lineage>
        <taxon>Bacteria</taxon>
        <taxon>Bacillati</taxon>
        <taxon>Actinomycetota</taxon>
        <taxon>Actinomycetes</taxon>
        <taxon>Propionibacteriales</taxon>
        <taxon>Propionibacteriaceae</taxon>
        <taxon>Tessaracoccus</taxon>
    </lineage>
</organism>
<dbReference type="Pfam" id="PF24857">
    <property type="entry name" value="THR4_C"/>
    <property type="match status" value="1"/>
</dbReference>
<comment type="pathway">
    <text evidence="3">Amino-acid biosynthesis; L-threonine biosynthesis; L-threonine from L-aspartate: step 5/5.</text>
</comment>
<keyword evidence="9 13" id="KW-0663">Pyridoxal phosphate</keyword>
<protein>
    <recommendedName>
        <fullName evidence="6 12">Threonine synthase</fullName>
        <ecNumber evidence="5 12">4.2.3.1</ecNumber>
    </recommendedName>
</protein>
<evidence type="ECO:0000256" key="3">
    <source>
        <dbReference type="ARBA" id="ARBA00004979"/>
    </source>
</evidence>